<name>A0A9P1H686_9PEZI</name>
<evidence type="ECO:0000259" key="8">
    <source>
        <dbReference type="Pfam" id="PF09402"/>
    </source>
</evidence>
<dbReference type="AlphaFoldDB" id="A0A9P1H686"/>
<dbReference type="GO" id="GO:0071763">
    <property type="term" value="P:nuclear membrane organization"/>
    <property type="evidence" value="ECO:0007669"/>
    <property type="project" value="TreeGrafter"/>
</dbReference>
<keyword evidence="5" id="KW-0472">Membrane</keyword>
<dbReference type="GO" id="GO:0005783">
    <property type="term" value="C:endoplasmic reticulum"/>
    <property type="evidence" value="ECO:0007669"/>
    <property type="project" value="TreeGrafter"/>
</dbReference>
<feature type="region of interest" description="Disordered" evidence="7">
    <location>
        <begin position="516"/>
        <end position="557"/>
    </location>
</feature>
<feature type="compositionally biased region" description="Basic and acidic residues" evidence="7">
    <location>
        <begin position="131"/>
        <end position="150"/>
    </location>
</feature>
<evidence type="ECO:0000313" key="9">
    <source>
        <dbReference type="EMBL" id="CAI4216308.1"/>
    </source>
</evidence>
<feature type="domain" description="Man1/Src1-like C-terminal" evidence="8">
    <location>
        <begin position="274"/>
        <end position="308"/>
    </location>
</feature>
<reference evidence="9" key="1">
    <citation type="submission" date="2022-11" db="EMBL/GenBank/DDBJ databases">
        <authorList>
            <person name="Scott C."/>
            <person name="Bruce N."/>
        </authorList>
    </citation>
    <scope>NUCLEOTIDE SEQUENCE</scope>
</reference>
<feature type="compositionally biased region" description="Polar residues" evidence="7">
    <location>
        <begin position="106"/>
        <end position="116"/>
    </location>
</feature>
<keyword evidence="2" id="KW-0597">Phosphoprotein</keyword>
<dbReference type="OrthoDB" id="2503928at2759"/>
<feature type="compositionally biased region" description="Acidic residues" evidence="7">
    <location>
        <begin position="223"/>
        <end position="232"/>
    </location>
</feature>
<keyword evidence="6" id="KW-0539">Nucleus</keyword>
<evidence type="ECO:0000256" key="2">
    <source>
        <dbReference type="ARBA" id="ARBA00022553"/>
    </source>
</evidence>
<dbReference type="InterPro" id="IPR041885">
    <property type="entry name" value="MAN1_winged_helix_dom"/>
</dbReference>
<gene>
    <name evidence="9" type="ORF">PPNO1_LOCUS5965</name>
</gene>
<dbReference type="PANTHER" id="PTHR47808">
    <property type="entry name" value="INNER NUCLEAR MEMBRANE PROTEIN HEH2-RELATED"/>
    <property type="match status" value="1"/>
</dbReference>
<keyword evidence="10" id="KW-1185">Reference proteome</keyword>
<feature type="compositionally biased region" description="Low complexity" evidence="7">
    <location>
        <begin position="96"/>
        <end position="105"/>
    </location>
</feature>
<organism evidence="9 10">
    <name type="scientific">Parascedosporium putredinis</name>
    <dbReference type="NCBI Taxonomy" id="1442378"/>
    <lineage>
        <taxon>Eukaryota</taxon>
        <taxon>Fungi</taxon>
        <taxon>Dikarya</taxon>
        <taxon>Ascomycota</taxon>
        <taxon>Pezizomycotina</taxon>
        <taxon>Sordariomycetes</taxon>
        <taxon>Hypocreomycetidae</taxon>
        <taxon>Microascales</taxon>
        <taxon>Microascaceae</taxon>
        <taxon>Parascedosporium</taxon>
    </lineage>
</organism>
<dbReference type="InterPro" id="IPR044780">
    <property type="entry name" value="Heh2/Src1"/>
</dbReference>
<accession>A0A9P1H686</accession>
<dbReference type="PANTHER" id="PTHR47808:SF2">
    <property type="entry name" value="LEM DOMAIN-CONTAINING PROTEIN 2"/>
    <property type="match status" value="1"/>
</dbReference>
<comment type="caution">
    <text evidence="9">The sequence shown here is derived from an EMBL/GenBank/DDBJ whole genome shotgun (WGS) entry which is preliminary data.</text>
</comment>
<dbReference type="GO" id="GO:0005637">
    <property type="term" value="C:nuclear inner membrane"/>
    <property type="evidence" value="ECO:0007669"/>
    <property type="project" value="UniProtKB-SubCell"/>
</dbReference>
<feature type="domain" description="Man1/Src1-like C-terminal" evidence="8">
    <location>
        <begin position="315"/>
        <end position="535"/>
    </location>
</feature>
<dbReference type="Pfam" id="PF09402">
    <property type="entry name" value="MSC"/>
    <property type="match status" value="2"/>
</dbReference>
<comment type="subcellular location">
    <subcellularLocation>
        <location evidence="1">Nucleus inner membrane</location>
    </subcellularLocation>
</comment>
<evidence type="ECO:0000256" key="7">
    <source>
        <dbReference type="SAM" id="MobiDB-lite"/>
    </source>
</evidence>
<dbReference type="Gene3D" id="1.10.10.1180">
    <property type="entry name" value="MAN1, winged-helix domain"/>
    <property type="match status" value="1"/>
</dbReference>
<evidence type="ECO:0000256" key="3">
    <source>
        <dbReference type="ARBA" id="ARBA00022692"/>
    </source>
</evidence>
<feature type="compositionally biased region" description="Basic and acidic residues" evidence="7">
    <location>
        <begin position="542"/>
        <end position="557"/>
    </location>
</feature>
<feature type="compositionally biased region" description="Polar residues" evidence="7">
    <location>
        <begin position="202"/>
        <end position="211"/>
    </location>
</feature>
<dbReference type="Proteomes" id="UP000838763">
    <property type="component" value="Unassembled WGS sequence"/>
</dbReference>
<feature type="compositionally biased region" description="Polar residues" evidence="7">
    <location>
        <begin position="151"/>
        <end position="167"/>
    </location>
</feature>
<evidence type="ECO:0000256" key="4">
    <source>
        <dbReference type="ARBA" id="ARBA00022989"/>
    </source>
</evidence>
<keyword evidence="3" id="KW-0812">Transmembrane</keyword>
<feature type="compositionally biased region" description="Polar residues" evidence="7">
    <location>
        <begin position="516"/>
        <end position="528"/>
    </location>
</feature>
<dbReference type="GO" id="GO:0034399">
    <property type="term" value="C:nuclear periphery"/>
    <property type="evidence" value="ECO:0007669"/>
    <property type="project" value="TreeGrafter"/>
</dbReference>
<sequence>MADYDGFEYLQEDFQPESLTPILVDLFNDQIVPQRKKILARAARAKRSSSGIVNAGTEDMFDLEPPKSTRRSRSPRKSTNPVKSEDFDEPTLPAYSSRSSRSVSRQLAQTSDTDTVPDTIRSSRRTVTPRIKSEEPEGHRFGRLSTDHVSAEQSVFTSDNPFQSGSSPVPAKTPNGRRSRTPKSTSRRQTNGVFSASEDDTQTGISYNKVASRSVRRQISEPPELEPGEEFTPEAQLELQQEWASQGKSAVVTRRKAAAPARKSMLVTSLWVLFTALLAAYAAWYRQEKLAIGYCGLGRPATQIIPRSSRTRMGLIEELRERRAQFECSESITETGEKLETPTIEVEELKETVSRKRNKRLNKQDFDDLWVAALGEVQGREEVEVKEKTGAGGIPNTYLSSSSLARVPLTCAIKRSVINGLERHRITIGSLIGTLLLAIYARSRYLSERAIAAKVPALVDLVLDRLHKQKDLAEDVLEDPWLFLPNLRDDVLRSVHSLPARERLWQRVRAVVEQNSNVRTGQRENSNGEFGRAWEGDETPEASDRKHAKWDESRPIY</sequence>
<dbReference type="InterPro" id="IPR018996">
    <property type="entry name" value="Man1/Src1-like_C"/>
</dbReference>
<keyword evidence="4" id="KW-1133">Transmembrane helix</keyword>
<evidence type="ECO:0000256" key="5">
    <source>
        <dbReference type="ARBA" id="ARBA00023136"/>
    </source>
</evidence>
<evidence type="ECO:0000256" key="1">
    <source>
        <dbReference type="ARBA" id="ARBA00004540"/>
    </source>
</evidence>
<evidence type="ECO:0000256" key="6">
    <source>
        <dbReference type="ARBA" id="ARBA00023242"/>
    </source>
</evidence>
<protein>
    <recommendedName>
        <fullName evidence="8">Man1/Src1-like C-terminal domain-containing protein</fullName>
    </recommendedName>
</protein>
<evidence type="ECO:0000313" key="10">
    <source>
        <dbReference type="Proteomes" id="UP000838763"/>
    </source>
</evidence>
<feature type="region of interest" description="Disordered" evidence="7">
    <location>
        <begin position="41"/>
        <end position="235"/>
    </location>
</feature>
<proteinExistence type="predicted"/>
<dbReference type="GO" id="GO:0003682">
    <property type="term" value="F:chromatin binding"/>
    <property type="evidence" value="ECO:0007669"/>
    <property type="project" value="InterPro"/>
</dbReference>
<dbReference type="EMBL" id="CALLCH030000015">
    <property type="protein sequence ID" value="CAI4216308.1"/>
    <property type="molecule type" value="Genomic_DNA"/>
</dbReference>